<keyword evidence="2" id="KW-0614">Plasmid</keyword>
<gene>
    <name evidence="2" type="ORF">BJG93_36445</name>
</gene>
<evidence type="ECO:0000256" key="1">
    <source>
        <dbReference type="SAM" id="MobiDB-lite"/>
    </source>
</evidence>
<dbReference type="AlphaFoldDB" id="A0A8F4QIA3"/>
<geneLocation type="plasmid" evidence="2 3">
    <name>pl1WSM5005</name>
</geneLocation>
<protein>
    <submittedName>
        <fullName evidence="2">Uncharacterized protein</fullName>
    </submittedName>
</protein>
<dbReference type="EMBL" id="CP017563">
    <property type="protein sequence ID" value="QXE07352.1"/>
    <property type="molecule type" value="Genomic_DNA"/>
</dbReference>
<dbReference type="RefSeq" id="WP_154671686.1">
    <property type="nucleotide sequence ID" value="NZ_CP017563.2"/>
</dbReference>
<proteinExistence type="predicted"/>
<organism evidence="2 3">
    <name type="scientific">Paraburkholderia sprentiae WSM5005</name>
    <dbReference type="NCBI Taxonomy" id="754502"/>
    <lineage>
        <taxon>Bacteria</taxon>
        <taxon>Pseudomonadati</taxon>
        <taxon>Pseudomonadota</taxon>
        <taxon>Betaproteobacteria</taxon>
        <taxon>Burkholderiales</taxon>
        <taxon>Burkholderiaceae</taxon>
        <taxon>Paraburkholderia</taxon>
    </lineage>
</organism>
<evidence type="ECO:0000313" key="3">
    <source>
        <dbReference type="Proteomes" id="UP000179860"/>
    </source>
</evidence>
<feature type="region of interest" description="Disordered" evidence="1">
    <location>
        <begin position="57"/>
        <end position="83"/>
    </location>
</feature>
<dbReference type="KEGG" id="pspw:BJG93_36445"/>
<accession>A0A8F4QIA3</accession>
<name>A0A8F4QIA3_9BURK</name>
<dbReference type="Proteomes" id="UP000179860">
    <property type="component" value="Plasmid pl1WSM5005"/>
</dbReference>
<sequence length="83" mass="9134">MVPNRIIPVIFVPGIMGTNLATKNFGQSQPVWLLDSTATVKSWMTKGPAYRQRVLDPEKTQVHDGGVIPSGTAQSETELRRRG</sequence>
<reference evidence="2" key="1">
    <citation type="submission" date="2016-09" db="EMBL/GenBank/DDBJ databases">
        <title>The Complete Genome of Burkholderia sprentiae wsm5005.</title>
        <authorList>
            <person name="De Meyer S."/>
            <person name="Wang P."/>
            <person name="Terpolilli J."/>
        </authorList>
    </citation>
    <scope>NUCLEOTIDE SEQUENCE [LARGE SCALE GENOMIC DNA]</scope>
    <source>
        <strain evidence="2">WSM5005</strain>
    </source>
</reference>
<keyword evidence="3" id="KW-1185">Reference proteome</keyword>
<dbReference type="OrthoDB" id="9814331at2"/>
<evidence type="ECO:0000313" key="2">
    <source>
        <dbReference type="EMBL" id="QXE07352.1"/>
    </source>
</evidence>